<reference evidence="2 3" key="1">
    <citation type="submission" date="2020-03" db="EMBL/GenBank/DDBJ databases">
        <title>The genome sequence of Microvirga sp. c23x22.</title>
        <authorList>
            <person name="Zhang X."/>
        </authorList>
    </citation>
    <scope>NUCLEOTIDE SEQUENCE [LARGE SCALE GENOMIC DNA]</scope>
    <source>
        <strain evidence="3">c23x22</strain>
    </source>
</reference>
<dbReference type="Proteomes" id="UP000707352">
    <property type="component" value="Unassembled WGS sequence"/>
</dbReference>
<evidence type="ECO:0000313" key="3">
    <source>
        <dbReference type="Proteomes" id="UP000707352"/>
    </source>
</evidence>
<dbReference type="RefSeq" id="WP_167671358.1">
    <property type="nucleotide sequence ID" value="NZ_JAATJS010000001.1"/>
</dbReference>
<protein>
    <submittedName>
        <fullName evidence="2">Uncharacterized protein</fullName>
    </submittedName>
</protein>
<organism evidence="2 3">
    <name type="scientific">Microvirga terricola</name>
    <dbReference type="NCBI Taxonomy" id="2719797"/>
    <lineage>
        <taxon>Bacteria</taxon>
        <taxon>Pseudomonadati</taxon>
        <taxon>Pseudomonadota</taxon>
        <taxon>Alphaproteobacteria</taxon>
        <taxon>Hyphomicrobiales</taxon>
        <taxon>Methylobacteriaceae</taxon>
        <taxon>Microvirga</taxon>
    </lineage>
</organism>
<accession>A0ABX0V6L3</accession>
<comment type="caution">
    <text evidence="2">The sequence shown here is derived from an EMBL/GenBank/DDBJ whole genome shotgun (WGS) entry which is preliminary data.</text>
</comment>
<evidence type="ECO:0000256" key="1">
    <source>
        <dbReference type="SAM" id="SignalP"/>
    </source>
</evidence>
<keyword evidence="1" id="KW-0732">Signal</keyword>
<dbReference type="EMBL" id="JAATJS010000001">
    <property type="protein sequence ID" value="NIX75474.1"/>
    <property type="molecule type" value="Genomic_DNA"/>
</dbReference>
<evidence type="ECO:0000313" key="2">
    <source>
        <dbReference type="EMBL" id="NIX75474.1"/>
    </source>
</evidence>
<feature type="chain" id="PRO_5047072051" evidence="1">
    <location>
        <begin position="20"/>
        <end position="103"/>
    </location>
</feature>
<name>A0ABX0V6L3_9HYPH</name>
<sequence>MKSILPAFALLVIATSAQAETVWMPATACQSKATAVQAFKLLSDGDKAGLDRFTKEKAASGECTALKKDTKVTMEDLSIDDGLVCVKAAGAASCLWMPLGAIN</sequence>
<proteinExistence type="predicted"/>
<keyword evidence="3" id="KW-1185">Reference proteome</keyword>
<gene>
    <name evidence="2" type="ORF">HB375_02460</name>
</gene>
<feature type="signal peptide" evidence="1">
    <location>
        <begin position="1"/>
        <end position="19"/>
    </location>
</feature>